<dbReference type="OrthoDB" id="5403967at2759"/>
<evidence type="ECO:0000313" key="3">
    <source>
        <dbReference type="Proteomes" id="UP000509510"/>
    </source>
</evidence>
<evidence type="ECO:0000256" key="1">
    <source>
        <dbReference type="SAM" id="Phobius"/>
    </source>
</evidence>
<sequence length="535" mass="62082">MHSRTVASTWHFVCEFVKRHPFALQFLLLLWMKTAAGEAFLRTIHTYIWLPRNTVEHNLVLTAILTNIVVRKKKLDLTFILWLGSMLFEANFLAIQCHNSQLTRWARWYYFCLTVGQVCIILSISLMVENSECSKCSEERFSPAMITPEGRETRAVYLVSSPAFGPPWLISRLKQFQDKVTSLVARCFIYWYGRRVDAQDRRRLRSLMSDPEFLNKVQEMMTFPTLGLSGIAVVVWRLFYCSLDKAINIQEQIYIMGLAVTARYGLNKSFIWAAWDLLCHHALEIDGVLYELRRTGWFMDSIDIEVHSKTDDEKQILSRTEIGETFFMPEEIRQTAQELNDISPGYDLIIYNCQAMRHNLFRRIMDDRPKWQRYGDNKPRFKRLSWHYVNPNSSIMAVLFHFAMFHDGFDPFNNYTTFSGILRCVLGVIQFNHILRGIVYGTSTAYGRVLCYRRAALLIFGMFMVLRSFSMTFDLVFEDYVHTLLGKALNALILIQFGLTVAALPFQVAGGYANDFNALLYVGNHILDKLGCSLV</sequence>
<dbReference type="KEGG" id="trg:TRUGW13939_06252"/>
<dbReference type="GeneID" id="55993747"/>
<reference evidence="3" key="1">
    <citation type="submission" date="2020-06" db="EMBL/GenBank/DDBJ databases">
        <title>A chromosome-scale genome assembly of Talaromyces rugulosus W13939.</title>
        <authorList>
            <person name="Wang B."/>
            <person name="Guo L."/>
            <person name="Ye K."/>
            <person name="Wang L."/>
        </authorList>
    </citation>
    <scope>NUCLEOTIDE SEQUENCE [LARGE SCALE GENOMIC DNA]</scope>
    <source>
        <strain evidence="3">W13939</strain>
    </source>
</reference>
<protein>
    <submittedName>
        <fullName evidence="2">Uncharacterized protein</fullName>
    </submittedName>
</protein>
<feature type="transmembrane region" description="Helical" evidence="1">
    <location>
        <begin position="488"/>
        <end position="506"/>
    </location>
</feature>
<accession>A0A7H8R0E5</accession>
<gene>
    <name evidence="2" type="ORF">TRUGW13939_06252</name>
</gene>
<keyword evidence="1" id="KW-1133">Transmembrane helix</keyword>
<feature type="transmembrane region" description="Helical" evidence="1">
    <location>
        <begin position="108"/>
        <end position="128"/>
    </location>
</feature>
<dbReference type="AlphaFoldDB" id="A0A7H8R0E5"/>
<dbReference type="RefSeq" id="XP_035345299.1">
    <property type="nucleotide sequence ID" value="XM_035489406.1"/>
</dbReference>
<feature type="transmembrane region" description="Helical" evidence="1">
    <location>
        <begin position="417"/>
        <end position="435"/>
    </location>
</feature>
<keyword evidence="1" id="KW-0472">Membrane</keyword>
<proteinExistence type="predicted"/>
<evidence type="ECO:0000313" key="2">
    <source>
        <dbReference type="EMBL" id="QKX59121.1"/>
    </source>
</evidence>
<keyword evidence="1" id="KW-0812">Transmembrane</keyword>
<name>A0A7H8R0E5_TALRU</name>
<feature type="transmembrane region" description="Helical" evidence="1">
    <location>
        <begin position="388"/>
        <end position="405"/>
    </location>
</feature>
<dbReference type="EMBL" id="CP055900">
    <property type="protein sequence ID" value="QKX59121.1"/>
    <property type="molecule type" value="Genomic_DNA"/>
</dbReference>
<feature type="transmembrane region" description="Helical" evidence="1">
    <location>
        <begin position="455"/>
        <end position="476"/>
    </location>
</feature>
<feature type="transmembrane region" description="Helical" evidence="1">
    <location>
        <begin position="79"/>
        <end position="96"/>
    </location>
</feature>
<dbReference type="Proteomes" id="UP000509510">
    <property type="component" value="Chromosome III"/>
</dbReference>
<keyword evidence="3" id="KW-1185">Reference proteome</keyword>
<organism evidence="2 3">
    <name type="scientific">Talaromyces rugulosus</name>
    <name type="common">Penicillium rugulosum</name>
    <dbReference type="NCBI Taxonomy" id="121627"/>
    <lineage>
        <taxon>Eukaryota</taxon>
        <taxon>Fungi</taxon>
        <taxon>Dikarya</taxon>
        <taxon>Ascomycota</taxon>
        <taxon>Pezizomycotina</taxon>
        <taxon>Eurotiomycetes</taxon>
        <taxon>Eurotiomycetidae</taxon>
        <taxon>Eurotiales</taxon>
        <taxon>Trichocomaceae</taxon>
        <taxon>Talaromyces</taxon>
        <taxon>Talaromyces sect. Islandici</taxon>
    </lineage>
</organism>